<evidence type="ECO:0000256" key="5">
    <source>
        <dbReference type="ARBA" id="ARBA00023274"/>
    </source>
</evidence>
<reference evidence="9" key="1">
    <citation type="submission" date="2021-02" db="EMBL/GenBank/DDBJ databases">
        <authorList>
            <person name="Bekaert M."/>
        </authorList>
    </citation>
    <scope>NUCLEOTIDE SEQUENCE</scope>
    <source>
        <strain evidence="9">IoA-00</strain>
    </source>
</reference>
<dbReference type="FunFam" id="3.30.70.330:FF:000284">
    <property type="entry name" value="39S ribosomal protein L23, mitochondrial"/>
    <property type="match status" value="1"/>
</dbReference>
<keyword evidence="4" id="KW-0496">Mitochondrion</keyword>
<comment type="subunit">
    <text evidence="6">Component of the mitochondrial ribosome large subunit (39S) which comprises a 16S rRNA and about 50 distinct proteins.</text>
</comment>
<gene>
    <name evidence="9" type="ORF">LSAA_11329</name>
</gene>
<evidence type="ECO:0000256" key="3">
    <source>
        <dbReference type="ARBA" id="ARBA00022980"/>
    </source>
</evidence>
<dbReference type="Pfam" id="PF00276">
    <property type="entry name" value="Ribosomal_L23"/>
    <property type="match status" value="1"/>
</dbReference>
<keyword evidence="10" id="KW-1185">Reference proteome</keyword>
<comment type="subcellular location">
    <subcellularLocation>
        <location evidence="1">Mitochondrion</location>
    </subcellularLocation>
</comment>
<dbReference type="InterPro" id="IPR012677">
    <property type="entry name" value="Nucleotide-bd_a/b_plait_sf"/>
</dbReference>
<dbReference type="InterPro" id="IPR013025">
    <property type="entry name" value="Ribosomal_uL23-like"/>
</dbReference>
<dbReference type="SUPFAM" id="SSF54189">
    <property type="entry name" value="Ribosomal proteins S24e, L23 and L15e"/>
    <property type="match status" value="1"/>
</dbReference>
<dbReference type="GO" id="GO:0003735">
    <property type="term" value="F:structural constituent of ribosome"/>
    <property type="evidence" value="ECO:0007669"/>
    <property type="project" value="InterPro"/>
</dbReference>
<evidence type="ECO:0000313" key="10">
    <source>
        <dbReference type="Proteomes" id="UP000675881"/>
    </source>
</evidence>
<dbReference type="PANTHER" id="PTHR12059">
    <property type="entry name" value="RIBOSOMAL PROTEIN L23-RELATED"/>
    <property type="match status" value="1"/>
</dbReference>
<dbReference type="AlphaFoldDB" id="A0A7R8HB83"/>
<dbReference type="GO" id="GO:0032543">
    <property type="term" value="P:mitochondrial translation"/>
    <property type="evidence" value="ECO:0007669"/>
    <property type="project" value="TreeGrafter"/>
</dbReference>
<evidence type="ECO:0000256" key="7">
    <source>
        <dbReference type="ARBA" id="ARBA00039977"/>
    </source>
</evidence>
<protein>
    <recommendedName>
        <fullName evidence="7">Large ribosomal subunit protein uL23m</fullName>
    </recommendedName>
    <alternativeName>
        <fullName evidence="8">39S ribosomal protein L23, mitochondrial</fullName>
    </alternativeName>
</protein>
<keyword evidence="3" id="KW-0689">Ribosomal protein</keyword>
<proteinExistence type="inferred from homology"/>
<sequence length="169" mass="20179">MSTRIYPLYQRGNPQLRIFLPNFWMRLIKARDESIPGNVVKFHVSPEMSRLDVKSYLEKIYKIPVMDVHTYHSNQKILTSRYDNNIMYKKEDHEFKIAYVMLPTDFSFSFPSLTEPIDKKDKEDPSKPILDAQKHVKVMHNRKGVPSFFLSLSHFFVYVELRHSLDFFM</sequence>
<dbReference type="InterPro" id="IPR012678">
    <property type="entry name" value="Ribosomal_uL23/eL15/eS24_sf"/>
</dbReference>
<evidence type="ECO:0000256" key="8">
    <source>
        <dbReference type="ARBA" id="ARBA00041375"/>
    </source>
</evidence>
<dbReference type="EMBL" id="HG994585">
    <property type="protein sequence ID" value="CAF2988326.1"/>
    <property type="molecule type" value="Genomic_DNA"/>
</dbReference>
<accession>A0A7R8HB83</accession>
<dbReference type="OrthoDB" id="275582at2759"/>
<organism evidence="9 10">
    <name type="scientific">Lepeophtheirus salmonis</name>
    <name type="common">Salmon louse</name>
    <name type="synonym">Caligus salmonis</name>
    <dbReference type="NCBI Taxonomy" id="72036"/>
    <lineage>
        <taxon>Eukaryota</taxon>
        <taxon>Metazoa</taxon>
        <taxon>Ecdysozoa</taxon>
        <taxon>Arthropoda</taxon>
        <taxon>Crustacea</taxon>
        <taxon>Multicrustacea</taxon>
        <taxon>Hexanauplia</taxon>
        <taxon>Copepoda</taxon>
        <taxon>Siphonostomatoida</taxon>
        <taxon>Caligidae</taxon>
        <taxon>Lepeophtheirus</taxon>
    </lineage>
</organism>
<dbReference type="PANTHER" id="PTHR12059:SF5">
    <property type="entry name" value="LARGE RIBOSOMAL SUBUNIT PROTEIN UL23M"/>
    <property type="match status" value="1"/>
</dbReference>
<dbReference type="GO" id="GO:0005762">
    <property type="term" value="C:mitochondrial large ribosomal subunit"/>
    <property type="evidence" value="ECO:0007669"/>
    <property type="project" value="TreeGrafter"/>
</dbReference>
<evidence type="ECO:0000256" key="6">
    <source>
        <dbReference type="ARBA" id="ARBA00038782"/>
    </source>
</evidence>
<keyword evidence="5" id="KW-0687">Ribonucleoprotein</keyword>
<comment type="similarity">
    <text evidence="2">Belongs to the universal ribosomal protein uL23 family.</text>
</comment>
<evidence type="ECO:0000313" key="9">
    <source>
        <dbReference type="EMBL" id="CAF2988326.1"/>
    </source>
</evidence>
<dbReference type="Proteomes" id="UP000675881">
    <property type="component" value="Chromosome 6"/>
</dbReference>
<evidence type="ECO:0000256" key="2">
    <source>
        <dbReference type="ARBA" id="ARBA00006700"/>
    </source>
</evidence>
<evidence type="ECO:0000256" key="1">
    <source>
        <dbReference type="ARBA" id="ARBA00004173"/>
    </source>
</evidence>
<name>A0A7R8HB83_LEPSM</name>
<dbReference type="Gene3D" id="3.30.70.330">
    <property type="match status" value="1"/>
</dbReference>
<evidence type="ECO:0000256" key="4">
    <source>
        <dbReference type="ARBA" id="ARBA00023128"/>
    </source>
</evidence>